<sequence length="380" mass="42686">MKRGTWAEINLNNIKHNFRALKNTLEADTKVCCVVKADAYGHGAVEVAKMLQQEKADYFSVARFEEAVELRNNNIHTPILCMGYISECDIEEAINRYIGITVYSYEMAKIINQKAGKLGKKASIHIKIDTGMSRLGFLTDDNSINDILKLKELINLNIDGIYTHFATADETDKKETYLQLERYKKVIDALEKANIDIQFKHVSNTAAIIDLKELGFNMVRLGIGLYGHYPSDEVSKEVELKPAMKLKTIITNIKTVAPGTKVSYGYTYEFKEASTLATLAIGYADGFDRTQNNPKVMINGVLCDVVGRICMDQCMVKIPEGLNVNIEDEVLIMSAEVGVTAEDLASRRGTINYEVLCSVSRRVTRDYNLGDKTYSKCYLY</sequence>
<dbReference type="InterPro" id="IPR020622">
    <property type="entry name" value="Ala_racemase_pyridoxalP-BS"/>
</dbReference>
<dbReference type="Pfam" id="PF00842">
    <property type="entry name" value="Ala_racemase_C"/>
    <property type="match status" value="1"/>
</dbReference>
<dbReference type="InterPro" id="IPR001608">
    <property type="entry name" value="Ala_racemase_N"/>
</dbReference>
<dbReference type="Pfam" id="PF01168">
    <property type="entry name" value="Ala_racemase_N"/>
    <property type="match status" value="1"/>
</dbReference>
<gene>
    <name evidence="8" type="primary">alr1</name>
    <name evidence="8" type="ORF">IBLFYP30_02254</name>
</gene>
<dbReference type="Gene3D" id="2.40.37.10">
    <property type="entry name" value="Lyase, Ornithine Decarboxylase, Chain A, domain 1"/>
    <property type="match status" value="1"/>
</dbReference>
<proteinExistence type="inferred from homology"/>
<dbReference type="SMART" id="SM01005">
    <property type="entry name" value="Ala_racemase_C"/>
    <property type="match status" value="1"/>
</dbReference>
<feature type="binding site" evidence="4 6">
    <location>
        <position position="134"/>
    </location>
    <ligand>
        <name>substrate</name>
    </ligand>
</feature>
<organism evidence="8">
    <name type="scientific">Intestinibacter bartlettii</name>
    <dbReference type="NCBI Taxonomy" id="261299"/>
    <lineage>
        <taxon>Bacteria</taxon>
        <taxon>Bacillati</taxon>
        <taxon>Bacillota</taxon>
        <taxon>Clostridia</taxon>
        <taxon>Peptostreptococcales</taxon>
        <taxon>Peptostreptococcaceae</taxon>
        <taxon>Intestinibacter</taxon>
    </lineage>
</organism>
<evidence type="ECO:0000256" key="6">
    <source>
        <dbReference type="PIRSR" id="PIRSR600821-52"/>
    </source>
</evidence>
<dbReference type="PANTHER" id="PTHR30511">
    <property type="entry name" value="ALANINE RACEMASE"/>
    <property type="match status" value="1"/>
</dbReference>
<feature type="active site" description="Proton acceptor; specific for D-alanine" evidence="4">
    <location>
        <position position="36"/>
    </location>
</feature>
<dbReference type="PANTHER" id="PTHR30511:SF0">
    <property type="entry name" value="ALANINE RACEMASE, CATABOLIC-RELATED"/>
    <property type="match status" value="1"/>
</dbReference>
<dbReference type="SUPFAM" id="SSF50621">
    <property type="entry name" value="Alanine racemase C-terminal domain-like"/>
    <property type="match status" value="1"/>
</dbReference>
<evidence type="ECO:0000256" key="4">
    <source>
        <dbReference type="HAMAP-Rule" id="MF_01201"/>
    </source>
</evidence>
<feature type="active site" description="Proton acceptor; specific for L-alanine" evidence="4">
    <location>
        <position position="264"/>
    </location>
</feature>
<accession>A0A6N3DMB5</accession>
<dbReference type="PRINTS" id="PR00992">
    <property type="entry name" value="ALARACEMASE"/>
</dbReference>
<dbReference type="GO" id="GO:0005829">
    <property type="term" value="C:cytosol"/>
    <property type="evidence" value="ECO:0007669"/>
    <property type="project" value="TreeGrafter"/>
</dbReference>
<feature type="domain" description="Alanine racemase C-terminal" evidence="7">
    <location>
        <begin position="243"/>
        <end position="368"/>
    </location>
</feature>
<protein>
    <recommendedName>
        <fullName evidence="4">Alanine racemase</fullName>
        <ecNumber evidence="4">5.1.1.1</ecNumber>
    </recommendedName>
</protein>
<dbReference type="InterPro" id="IPR029066">
    <property type="entry name" value="PLP-binding_barrel"/>
</dbReference>
<dbReference type="GO" id="GO:0008784">
    <property type="term" value="F:alanine racemase activity"/>
    <property type="evidence" value="ECO:0007669"/>
    <property type="project" value="UniProtKB-UniRule"/>
</dbReference>
<dbReference type="InterPro" id="IPR000821">
    <property type="entry name" value="Ala_racemase"/>
</dbReference>
<dbReference type="GO" id="GO:0009252">
    <property type="term" value="P:peptidoglycan biosynthetic process"/>
    <property type="evidence" value="ECO:0007669"/>
    <property type="project" value="TreeGrafter"/>
</dbReference>
<dbReference type="GO" id="GO:0030632">
    <property type="term" value="P:D-alanine biosynthetic process"/>
    <property type="evidence" value="ECO:0007669"/>
    <property type="project" value="UniProtKB-UniRule"/>
</dbReference>
<dbReference type="AlphaFoldDB" id="A0A6N3DMB5"/>
<reference evidence="8" key="1">
    <citation type="submission" date="2019-11" db="EMBL/GenBank/DDBJ databases">
        <authorList>
            <person name="Feng L."/>
        </authorList>
    </citation>
    <scope>NUCLEOTIDE SEQUENCE</scope>
    <source>
        <strain evidence="8">IbartlettiiLFYP30</strain>
    </source>
</reference>
<dbReference type="PROSITE" id="PS00395">
    <property type="entry name" value="ALANINE_RACEMASE"/>
    <property type="match status" value="1"/>
</dbReference>
<comment type="function">
    <text evidence="4">Catalyzes the interconversion of L-alanine and D-alanine. May also act on other amino acids.</text>
</comment>
<keyword evidence="2 4" id="KW-0663">Pyridoxal phosphate</keyword>
<evidence type="ECO:0000313" key="8">
    <source>
        <dbReference type="EMBL" id="VYU28854.1"/>
    </source>
</evidence>
<evidence type="ECO:0000259" key="7">
    <source>
        <dbReference type="SMART" id="SM01005"/>
    </source>
</evidence>
<keyword evidence="3 4" id="KW-0413">Isomerase</keyword>
<dbReference type="NCBIfam" id="TIGR00492">
    <property type="entry name" value="alr"/>
    <property type="match status" value="1"/>
</dbReference>
<dbReference type="FunFam" id="3.20.20.10:FF:000002">
    <property type="entry name" value="Alanine racemase"/>
    <property type="match status" value="1"/>
</dbReference>
<dbReference type="EC" id="5.1.1.1" evidence="4"/>
<comment type="similarity">
    <text evidence="4">Belongs to the alanine racemase family.</text>
</comment>
<comment type="pathway">
    <text evidence="4">Amino-acid biosynthesis; D-alanine biosynthesis; D-alanine from L-alanine: step 1/1.</text>
</comment>
<evidence type="ECO:0000256" key="2">
    <source>
        <dbReference type="ARBA" id="ARBA00022898"/>
    </source>
</evidence>
<evidence type="ECO:0000256" key="3">
    <source>
        <dbReference type="ARBA" id="ARBA00023235"/>
    </source>
</evidence>
<dbReference type="InterPro" id="IPR011079">
    <property type="entry name" value="Ala_racemase_C"/>
</dbReference>
<dbReference type="InterPro" id="IPR009006">
    <property type="entry name" value="Ala_racemase/Decarboxylase_C"/>
</dbReference>
<feature type="modified residue" description="N6-(pyridoxal phosphate)lysine" evidence="4 5">
    <location>
        <position position="36"/>
    </location>
</feature>
<evidence type="ECO:0000256" key="1">
    <source>
        <dbReference type="ARBA" id="ARBA00001933"/>
    </source>
</evidence>
<dbReference type="EMBL" id="CACRUE010000033">
    <property type="protein sequence ID" value="VYU28854.1"/>
    <property type="molecule type" value="Genomic_DNA"/>
</dbReference>
<dbReference type="RefSeq" id="WP_421800667.1">
    <property type="nucleotide sequence ID" value="NZ_CACRUE010000033.1"/>
</dbReference>
<dbReference type="UniPathway" id="UPA00042">
    <property type="reaction ID" value="UER00497"/>
</dbReference>
<dbReference type="CDD" id="cd00430">
    <property type="entry name" value="PLPDE_III_AR"/>
    <property type="match status" value="1"/>
</dbReference>
<evidence type="ECO:0000256" key="5">
    <source>
        <dbReference type="PIRSR" id="PIRSR600821-50"/>
    </source>
</evidence>
<name>A0A6N3DMB5_9FIRM</name>
<dbReference type="SUPFAM" id="SSF51419">
    <property type="entry name" value="PLP-binding barrel"/>
    <property type="match status" value="1"/>
</dbReference>
<dbReference type="Gene3D" id="3.20.20.10">
    <property type="entry name" value="Alanine racemase"/>
    <property type="match status" value="1"/>
</dbReference>
<dbReference type="HAMAP" id="MF_01201">
    <property type="entry name" value="Ala_racemase"/>
    <property type="match status" value="1"/>
</dbReference>
<dbReference type="GO" id="GO:0030170">
    <property type="term" value="F:pyridoxal phosphate binding"/>
    <property type="evidence" value="ECO:0007669"/>
    <property type="project" value="UniProtKB-UniRule"/>
</dbReference>
<feature type="binding site" evidence="4 6">
    <location>
        <position position="311"/>
    </location>
    <ligand>
        <name>substrate</name>
    </ligand>
</feature>
<comment type="cofactor">
    <cofactor evidence="1 4 5">
        <name>pyridoxal 5'-phosphate</name>
        <dbReference type="ChEBI" id="CHEBI:597326"/>
    </cofactor>
</comment>
<comment type="catalytic activity">
    <reaction evidence="4">
        <text>L-alanine = D-alanine</text>
        <dbReference type="Rhea" id="RHEA:20249"/>
        <dbReference type="ChEBI" id="CHEBI:57416"/>
        <dbReference type="ChEBI" id="CHEBI:57972"/>
        <dbReference type="EC" id="5.1.1.1"/>
    </reaction>
</comment>